<feature type="compositionally biased region" description="Low complexity" evidence="1">
    <location>
        <begin position="122"/>
        <end position="142"/>
    </location>
</feature>
<evidence type="ECO:0000256" key="3">
    <source>
        <dbReference type="SAM" id="SignalP"/>
    </source>
</evidence>
<organism evidence="4 5">
    <name type="scientific">Microbacterium aurantiacum</name>
    <dbReference type="NCBI Taxonomy" id="162393"/>
    <lineage>
        <taxon>Bacteria</taxon>
        <taxon>Bacillati</taxon>
        <taxon>Actinomycetota</taxon>
        <taxon>Actinomycetes</taxon>
        <taxon>Micrococcales</taxon>
        <taxon>Microbacteriaceae</taxon>
        <taxon>Microbacterium</taxon>
    </lineage>
</organism>
<keyword evidence="2" id="KW-0472">Membrane</keyword>
<feature type="chain" id="PRO_5042461648" evidence="3">
    <location>
        <begin position="33"/>
        <end position="383"/>
    </location>
</feature>
<name>A0AAJ2HD00_9MICO</name>
<comment type="caution">
    <text evidence="4">The sequence shown here is derived from an EMBL/GenBank/DDBJ whole genome shotgun (WGS) entry which is preliminary data.</text>
</comment>
<dbReference type="SUPFAM" id="SSF49401">
    <property type="entry name" value="Bacterial adhesins"/>
    <property type="match status" value="1"/>
</dbReference>
<keyword evidence="2" id="KW-1133">Transmembrane helix</keyword>
<keyword evidence="3" id="KW-0732">Signal</keyword>
<evidence type="ECO:0000313" key="5">
    <source>
        <dbReference type="Proteomes" id="UP001183582"/>
    </source>
</evidence>
<feature type="compositionally biased region" description="Pro residues" evidence="1">
    <location>
        <begin position="307"/>
        <end position="328"/>
    </location>
</feature>
<dbReference type="Proteomes" id="UP001183582">
    <property type="component" value="Unassembled WGS sequence"/>
</dbReference>
<dbReference type="EMBL" id="JAHWXH010000001">
    <property type="protein sequence ID" value="MDS0245310.1"/>
    <property type="molecule type" value="Genomic_DNA"/>
</dbReference>
<evidence type="ECO:0000256" key="1">
    <source>
        <dbReference type="SAM" id="MobiDB-lite"/>
    </source>
</evidence>
<keyword evidence="2" id="KW-0812">Transmembrane</keyword>
<gene>
    <name evidence="4" type="ORF">KZC50_06740</name>
</gene>
<reference evidence="4 5" key="1">
    <citation type="submission" date="2021-06" db="EMBL/GenBank/DDBJ databases">
        <title>Genome-based taxonomic framework of Microbacterium strains isolated from marine environment, the description of four new species and reclassification of four preexisting species.</title>
        <authorList>
            <person name="Lee S.D."/>
            <person name="Kim S.-M."/>
            <person name="Byeon Y.-S."/>
            <person name="Yang H.L."/>
            <person name="Kim I.S."/>
        </authorList>
    </citation>
    <scope>NUCLEOTIDE SEQUENCE [LARGE SCALE GENOMIC DNA]</scope>
    <source>
        <strain evidence="4 5">KACC 20514</strain>
    </source>
</reference>
<feature type="region of interest" description="Disordered" evidence="1">
    <location>
        <begin position="305"/>
        <end position="351"/>
    </location>
</feature>
<dbReference type="RefSeq" id="WP_310891122.1">
    <property type="nucleotide sequence ID" value="NZ_BAAAGR010000001.1"/>
</dbReference>
<evidence type="ECO:0000256" key="2">
    <source>
        <dbReference type="SAM" id="Phobius"/>
    </source>
</evidence>
<feature type="region of interest" description="Disordered" evidence="1">
    <location>
        <begin position="116"/>
        <end position="142"/>
    </location>
</feature>
<accession>A0AAJ2HD00</accession>
<sequence>MTRPRLLSPVCIGITLMLGGLLAGASVAPASAAEELALESTVATTQEGASVVSDIAWTLPADAASGDVVVLALRAHAGGTLTDGVWIAETGAVIGTASVDADGVIRISLTEAADQPENRAGRSLVTTTTTTETTTPRTTTSATATLEPGHLPGEFFGIADRDGTVKYGQWVDVDETAVRWTIEAPRGPWETLTVVDTLEPGQRLMCDARAADVVRVRSTTETDPETGYLVNLAPVEPSRIVVECTENALTVTVSAVTTGEIVEVSFIAVPDAPASVLSNSVSVTGSLAPETLTGGVTTLEHLLRQIPPTPEPPAPEPPVEATPPPTPPEPDEPQGSHPPLPPELAVTGVPGDPSTFGLLATMAVVLGIACISAGRGVRARGRA</sequence>
<dbReference type="AlphaFoldDB" id="A0AAJ2HD00"/>
<feature type="transmembrane region" description="Helical" evidence="2">
    <location>
        <begin position="356"/>
        <end position="377"/>
    </location>
</feature>
<proteinExistence type="predicted"/>
<dbReference type="GeneID" id="301457912"/>
<dbReference type="InterPro" id="IPR008966">
    <property type="entry name" value="Adhesion_dom_sf"/>
</dbReference>
<evidence type="ECO:0000313" key="4">
    <source>
        <dbReference type="EMBL" id="MDS0245310.1"/>
    </source>
</evidence>
<protein>
    <submittedName>
        <fullName evidence="4">Uncharacterized protein</fullName>
    </submittedName>
</protein>
<feature type="signal peptide" evidence="3">
    <location>
        <begin position="1"/>
        <end position="32"/>
    </location>
</feature>